<evidence type="ECO:0000313" key="2">
    <source>
        <dbReference type="Proteomes" id="UP000501690"/>
    </source>
</evidence>
<organism evidence="1 2">
    <name type="scientific">Vigna unguiculata</name>
    <name type="common">Cowpea</name>
    <dbReference type="NCBI Taxonomy" id="3917"/>
    <lineage>
        <taxon>Eukaryota</taxon>
        <taxon>Viridiplantae</taxon>
        <taxon>Streptophyta</taxon>
        <taxon>Embryophyta</taxon>
        <taxon>Tracheophyta</taxon>
        <taxon>Spermatophyta</taxon>
        <taxon>Magnoliopsida</taxon>
        <taxon>eudicotyledons</taxon>
        <taxon>Gunneridae</taxon>
        <taxon>Pentapetalae</taxon>
        <taxon>rosids</taxon>
        <taxon>fabids</taxon>
        <taxon>Fabales</taxon>
        <taxon>Fabaceae</taxon>
        <taxon>Papilionoideae</taxon>
        <taxon>50 kb inversion clade</taxon>
        <taxon>NPAAA clade</taxon>
        <taxon>indigoferoid/millettioid clade</taxon>
        <taxon>Phaseoleae</taxon>
        <taxon>Vigna</taxon>
    </lineage>
</organism>
<gene>
    <name evidence="1" type="ORF">DEO72_LG1g2639</name>
</gene>
<accession>A0A4D6KN72</accession>
<dbReference type="EMBL" id="CP039345">
    <property type="protein sequence ID" value="QCD79002.1"/>
    <property type="molecule type" value="Genomic_DNA"/>
</dbReference>
<reference evidence="1 2" key="1">
    <citation type="submission" date="2019-04" db="EMBL/GenBank/DDBJ databases">
        <title>An improved genome assembly and genetic linkage map for asparagus bean, Vigna unguiculata ssp. sesquipedialis.</title>
        <authorList>
            <person name="Xia Q."/>
            <person name="Zhang R."/>
            <person name="Dong Y."/>
        </authorList>
    </citation>
    <scope>NUCLEOTIDE SEQUENCE [LARGE SCALE GENOMIC DNA]</scope>
    <source>
        <tissue evidence="1">Leaf</tissue>
    </source>
</reference>
<protein>
    <submittedName>
        <fullName evidence="1">Uncharacterized protein</fullName>
    </submittedName>
</protein>
<sequence length="70" mass="7850">MVQMQIYGGGVAESEVRSLVELTALLQRERRGVVVLMVAAMNGREWWPAVVGKFAAGNGRSWWRLGFKEN</sequence>
<dbReference type="AlphaFoldDB" id="A0A4D6KN72"/>
<name>A0A4D6KN72_VIGUN</name>
<dbReference type="Proteomes" id="UP000501690">
    <property type="component" value="Linkage Group LG1"/>
</dbReference>
<keyword evidence="2" id="KW-1185">Reference proteome</keyword>
<evidence type="ECO:0000313" key="1">
    <source>
        <dbReference type="EMBL" id="QCD79002.1"/>
    </source>
</evidence>
<proteinExistence type="predicted"/>